<dbReference type="FunFam" id="3.30.730.10:FF:000001">
    <property type="entry name" value="Ethylene-responsive transcription factor 2"/>
    <property type="match status" value="1"/>
</dbReference>
<dbReference type="SUPFAM" id="SSF54171">
    <property type="entry name" value="DNA-binding domain"/>
    <property type="match status" value="1"/>
</dbReference>
<evidence type="ECO:0000256" key="1">
    <source>
        <dbReference type="ARBA" id="ARBA00004123"/>
    </source>
</evidence>
<keyword evidence="2" id="KW-0936">Ethylene signaling pathway</keyword>
<dbReference type="InterPro" id="IPR036955">
    <property type="entry name" value="AP2/ERF_dom_sf"/>
</dbReference>
<evidence type="ECO:0000256" key="5">
    <source>
        <dbReference type="ARBA" id="ARBA00023159"/>
    </source>
</evidence>
<keyword evidence="4" id="KW-0238">DNA-binding</keyword>
<organism evidence="11 12">
    <name type="scientific">Papaver nudicaule</name>
    <name type="common">Iceland poppy</name>
    <dbReference type="NCBI Taxonomy" id="74823"/>
    <lineage>
        <taxon>Eukaryota</taxon>
        <taxon>Viridiplantae</taxon>
        <taxon>Streptophyta</taxon>
        <taxon>Embryophyta</taxon>
        <taxon>Tracheophyta</taxon>
        <taxon>Spermatophyta</taxon>
        <taxon>Magnoliopsida</taxon>
        <taxon>Ranunculales</taxon>
        <taxon>Papaveraceae</taxon>
        <taxon>Papaveroideae</taxon>
        <taxon>Papaver</taxon>
    </lineage>
</organism>
<keyword evidence="3" id="KW-0805">Transcription regulation</keyword>
<keyword evidence="5" id="KW-0010">Activator</keyword>
<dbReference type="SMART" id="SM00380">
    <property type="entry name" value="AP2"/>
    <property type="match status" value="1"/>
</dbReference>
<dbReference type="PROSITE" id="PS51032">
    <property type="entry name" value="AP2_ERF"/>
    <property type="match status" value="1"/>
</dbReference>
<dbReference type="AlphaFoldDB" id="A0AA41W2Q6"/>
<evidence type="ECO:0000256" key="6">
    <source>
        <dbReference type="ARBA" id="ARBA00023163"/>
    </source>
</evidence>
<proteinExistence type="inferred from homology"/>
<keyword evidence="6" id="KW-0804">Transcription</keyword>
<keyword evidence="7" id="KW-0539">Nucleus</keyword>
<accession>A0AA41W2Q6</accession>
<comment type="similarity">
    <text evidence="8">Belongs to the AP2/ERF transcription factor family. ERF subfamily.</text>
</comment>
<dbReference type="InterPro" id="IPR001471">
    <property type="entry name" value="AP2/ERF_dom"/>
</dbReference>
<keyword evidence="12" id="KW-1185">Reference proteome</keyword>
<evidence type="ECO:0000256" key="9">
    <source>
        <dbReference type="SAM" id="MobiDB-lite"/>
    </source>
</evidence>
<evidence type="ECO:0000256" key="2">
    <source>
        <dbReference type="ARBA" id="ARBA00022745"/>
    </source>
</evidence>
<evidence type="ECO:0000313" key="12">
    <source>
        <dbReference type="Proteomes" id="UP001177140"/>
    </source>
</evidence>
<feature type="domain" description="AP2/ERF" evidence="10">
    <location>
        <begin position="160"/>
        <end position="218"/>
    </location>
</feature>
<dbReference type="InterPro" id="IPR051758">
    <property type="entry name" value="ERF/AP2-like"/>
</dbReference>
<evidence type="ECO:0000256" key="3">
    <source>
        <dbReference type="ARBA" id="ARBA00023015"/>
    </source>
</evidence>
<dbReference type="EMBL" id="JAJJMA010345922">
    <property type="protein sequence ID" value="MCL7052072.1"/>
    <property type="molecule type" value="Genomic_DNA"/>
</dbReference>
<comment type="caution">
    <text evidence="11">The sequence shown here is derived from an EMBL/GenBank/DDBJ whole genome shotgun (WGS) entry which is preliminary data.</text>
</comment>
<dbReference type="Proteomes" id="UP001177140">
    <property type="component" value="Unassembled WGS sequence"/>
</dbReference>
<name>A0AA41W2Q6_PAPNU</name>
<dbReference type="InterPro" id="IPR016177">
    <property type="entry name" value="DNA-bd_dom_sf"/>
</dbReference>
<dbReference type="GO" id="GO:0009873">
    <property type="term" value="P:ethylene-activated signaling pathway"/>
    <property type="evidence" value="ECO:0007669"/>
    <property type="project" value="UniProtKB-KW"/>
</dbReference>
<dbReference type="Pfam" id="PF00847">
    <property type="entry name" value="AP2"/>
    <property type="match status" value="1"/>
</dbReference>
<dbReference type="GO" id="GO:0005634">
    <property type="term" value="C:nucleus"/>
    <property type="evidence" value="ECO:0007669"/>
    <property type="project" value="UniProtKB-SubCell"/>
</dbReference>
<protein>
    <recommendedName>
        <fullName evidence="10">AP2/ERF domain-containing protein</fullName>
    </recommendedName>
</protein>
<evidence type="ECO:0000313" key="11">
    <source>
        <dbReference type="EMBL" id="MCL7052072.1"/>
    </source>
</evidence>
<feature type="compositionally biased region" description="Low complexity" evidence="9">
    <location>
        <begin position="135"/>
        <end position="153"/>
    </location>
</feature>
<dbReference type="CDD" id="cd00018">
    <property type="entry name" value="AP2"/>
    <property type="match status" value="1"/>
</dbReference>
<feature type="compositionally biased region" description="Polar residues" evidence="9">
    <location>
        <begin position="258"/>
        <end position="276"/>
    </location>
</feature>
<dbReference type="Gene3D" id="3.30.730.10">
    <property type="entry name" value="AP2/ERF domain"/>
    <property type="match status" value="1"/>
</dbReference>
<evidence type="ECO:0000256" key="7">
    <source>
        <dbReference type="ARBA" id="ARBA00023242"/>
    </source>
</evidence>
<dbReference type="PRINTS" id="PR00367">
    <property type="entry name" value="ETHRSPELEMNT"/>
</dbReference>
<dbReference type="GO" id="GO:0003700">
    <property type="term" value="F:DNA-binding transcription factor activity"/>
    <property type="evidence" value="ECO:0007669"/>
    <property type="project" value="InterPro"/>
</dbReference>
<evidence type="ECO:0000256" key="8">
    <source>
        <dbReference type="ARBA" id="ARBA00024343"/>
    </source>
</evidence>
<reference evidence="11" key="1">
    <citation type="submission" date="2022-03" db="EMBL/GenBank/DDBJ databases">
        <title>A functionally conserved STORR gene fusion in Papaver species that diverged 16.8 million years ago.</title>
        <authorList>
            <person name="Catania T."/>
        </authorList>
    </citation>
    <scope>NUCLEOTIDE SEQUENCE</scope>
    <source>
        <strain evidence="11">S-191538</strain>
    </source>
</reference>
<sequence length="309" mass="34741">MATHDEASALDVIRQHLLGDFASLESFLNDMSTTPLCASEITMSQSETSSSSLSTTHSFQSSSSSSLVSQSSVSKPDFDFLDYLKFDDDDIFQFETKPQISDSESSLVTKDRKLSLKISVNKPNLMTMINFSSETQHQQQTRTVQTKTVTKPKNQTDTRKYRGVRQRPWGKFAAEIRDPSREGSRVWLGTFETAIEAARAYDRSAFKMRGSKAILNFPLEAGKQIDEPVVSSNSRKRRREIQPSTVVSEETKKIIKTENPSESESQTTDSPLTPTSWMANWENLEAKDIFDVPLLSPLPSFNFPQLTVI</sequence>
<gene>
    <name evidence="11" type="ORF">MKW94_020730</name>
</gene>
<feature type="region of interest" description="Disordered" evidence="9">
    <location>
        <begin position="228"/>
        <end position="276"/>
    </location>
</feature>
<evidence type="ECO:0000256" key="4">
    <source>
        <dbReference type="ARBA" id="ARBA00023125"/>
    </source>
</evidence>
<dbReference type="PANTHER" id="PTHR31657">
    <property type="entry name" value="ETHYLENE-RESPONSIVE TRANSCRIPTION FACTOR ERF061"/>
    <property type="match status" value="1"/>
</dbReference>
<dbReference type="PANTHER" id="PTHR31657:SF19">
    <property type="entry name" value="ETHYLENE-RESPONSIVE TRANSCRIPTION FACTOR ERF053"/>
    <property type="match status" value="1"/>
</dbReference>
<feature type="region of interest" description="Disordered" evidence="9">
    <location>
        <begin position="134"/>
        <end position="162"/>
    </location>
</feature>
<dbReference type="GO" id="GO:0000976">
    <property type="term" value="F:transcription cis-regulatory region binding"/>
    <property type="evidence" value="ECO:0007669"/>
    <property type="project" value="UniProtKB-ARBA"/>
</dbReference>
<comment type="subcellular location">
    <subcellularLocation>
        <location evidence="1">Nucleus</location>
    </subcellularLocation>
</comment>
<evidence type="ECO:0000259" key="10">
    <source>
        <dbReference type="PROSITE" id="PS51032"/>
    </source>
</evidence>